<evidence type="ECO:0000313" key="6">
    <source>
        <dbReference type="EMBL" id="SDY97766.1"/>
    </source>
</evidence>
<evidence type="ECO:0000256" key="3">
    <source>
        <dbReference type="SAM" id="MobiDB-lite"/>
    </source>
</evidence>
<evidence type="ECO:0000256" key="1">
    <source>
        <dbReference type="ARBA" id="ARBA00022723"/>
    </source>
</evidence>
<keyword evidence="4" id="KW-0732">Signal</keyword>
<accession>A0A1H3P9H6</accession>
<dbReference type="Proteomes" id="UP000199515">
    <property type="component" value="Unassembled WGS sequence"/>
</dbReference>
<dbReference type="GO" id="GO:0016020">
    <property type="term" value="C:membrane"/>
    <property type="evidence" value="ECO:0007669"/>
    <property type="project" value="TreeGrafter"/>
</dbReference>
<name>A0A1H3P9H6_9PSEU</name>
<dbReference type="InterPro" id="IPR050248">
    <property type="entry name" value="Polysacc_deacetylase_ArnD"/>
</dbReference>
<feature type="region of interest" description="Disordered" evidence="3">
    <location>
        <begin position="364"/>
        <end position="383"/>
    </location>
</feature>
<feature type="chain" id="PRO_5011615988" evidence="4">
    <location>
        <begin position="25"/>
        <end position="383"/>
    </location>
</feature>
<dbReference type="InterPro" id="IPR011330">
    <property type="entry name" value="Glyco_hydro/deAcase_b/a-brl"/>
</dbReference>
<dbReference type="Pfam" id="PF01522">
    <property type="entry name" value="Polysacc_deac_1"/>
    <property type="match status" value="1"/>
</dbReference>
<keyword evidence="1" id="KW-0479">Metal-binding</keyword>
<reference evidence="6 7" key="1">
    <citation type="submission" date="2016-10" db="EMBL/GenBank/DDBJ databases">
        <authorList>
            <person name="de Groot N.N."/>
        </authorList>
    </citation>
    <scope>NUCLEOTIDE SEQUENCE [LARGE SCALE GENOMIC DNA]</scope>
    <source>
        <strain evidence="6 7">CPCC 202699</strain>
    </source>
</reference>
<evidence type="ECO:0000256" key="2">
    <source>
        <dbReference type="ARBA" id="ARBA00022801"/>
    </source>
</evidence>
<feature type="compositionally biased region" description="Polar residues" evidence="3">
    <location>
        <begin position="364"/>
        <end position="375"/>
    </location>
</feature>
<dbReference type="GO" id="GO:0046872">
    <property type="term" value="F:metal ion binding"/>
    <property type="evidence" value="ECO:0007669"/>
    <property type="project" value="UniProtKB-KW"/>
</dbReference>
<protein>
    <submittedName>
        <fullName evidence="6">Peptidoglycan/xylan/chitin deacetylase, PgdA/CDA1 family</fullName>
    </submittedName>
</protein>
<dbReference type="Gene3D" id="3.20.20.370">
    <property type="entry name" value="Glycoside hydrolase/deacetylase"/>
    <property type="match status" value="1"/>
</dbReference>
<dbReference type="STRING" id="589385.SAMN05421504_10891"/>
<keyword evidence="7" id="KW-1185">Reference proteome</keyword>
<dbReference type="RefSeq" id="WP_091295352.1">
    <property type="nucleotide sequence ID" value="NZ_FNON01000008.1"/>
</dbReference>
<proteinExistence type="predicted"/>
<evidence type="ECO:0000256" key="4">
    <source>
        <dbReference type="SAM" id="SignalP"/>
    </source>
</evidence>
<dbReference type="GO" id="GO:0016810">
    <property type="term" value="F:hydrolase activity, acting on carbon-nitrogen (but not peptide) bonds"/>
    <property type="evidence" value="ECO:0007669"/>
    <property type="project" value="InterPro"/>
</dbReference>
<dbReference type="OrthoDB" id="3521160at2"/>
<dbReference type="PROSITE" id="PS51677">
    <property type="entry name" value="NODB"/>
    <property type="match status" value="1"/>
</dbReference>
<feature type="signal peptide" evidence="4">
    <location>
        <begin position="1"/>
        <end position="24"/>
    </location>
</feature>
<dbReference type="PANTHER" id="PTHR10587">
    <property type="entry name" value="GLYCOSYL TRANSFERASE-RELATED"/>
    <property type="match status" value="1"/>
</dbReference>
<dbReference type="SUPFAM" id="SSF88713">
    <property type="entry name" value="Glycoside hydrolase/deacetylase"/>
    <property type="match status" value="1"/>
</dbReference>
<evidence type="ECO:0000313" key="7">
    <source>
        <dbReference type="Proteomes" id="UP000199515"/>
    </source>
</evidence>
<dbReference type="AlphaFoldDB" id="A0A1H3P9H6"/>
<organism evidence="6 7">
    <name type="scientific">Amycolatopsis xylanica</name>
    <dbReference type="NCBI Taxonomy" id="589385"/>
    <lineage>
        <taxon>Bacteria</taxon>
        <taxon>Bacillati</taxon>
        <taxon>Actinomycetota</taxon>
        <taxon>Actinomycetes</taxon>
        <taxon>Pseudonocardiales</taxon>
        <taxon>Pseudonocardiaceae</taxon>
        <taxon>Amycolatopsis</taxon>
    </lineage>
</organism>
<sequence length="383" mass="40319">MFAALTLAAVTALTSLTAPVAAPARTGCGQYVALTFDDGPSYYRPRTLKVLRDKRVHATFFDNGVRVDANPRLPAFQVAEGHVQLSHTYLHPYLPELPAAAVVKEVRRTEEALASAGAPLTFKGVRPPYTVADPPTRATLTSLGYSIFAREDGEWIDATDWDPARTATEIRDAILAGLRPGALIGLHDGPIDTPAGAATVAAVPQIIDGARALGYCFGVVGADGRVMPDDYVPSARDIPLIGNPVPYLPLVYPGNAPGPHEFIRSPLRLEVGHFPAVFPAGGTGVFRVTLGSRGREGADGSVQAVSIELPAGLAPVKAAGQGWTCLGDRCTRNDVLAPHKAYPPIDFTVSVAPGVTGKLAATVNSQGHGGSWQSSEIEEVRVR</sequence>
<gene>
    <name evidence="6" type="ORF">SAMN05421504_10891</name>
</gene>
<feature type="domain" description="NodB homology" evidence="5">
    <location>
        <begin position="30"/>
        <end position="218"/>
    </location>
</feature>
<dbReference type="PANTHER" id="PTHR10587:SF133">
    <property type="entry name" value="CHITIN DEACETYLASE 1-RELATED"/>
    <property type="match status" value="1"/>
</dbReference>
<keyword evidence="2" id="KW-0378">Hydrolase</keyword>
<dbReference type="CDD" id="cd10917">
    <property type="entry name" value="CE4_NodB_like_6s_7s"/>
    <property type="match status" value="1"/>
</dbReference>
<dbReference type="InterPro" id="IPR002509">
    <property type="entry name" value="NODB_dom"/>
</dbReference>
<evidence type="ECO:0000259" key="5">
    <source>
        <dbReference type="PROSITE" id="PS51677"/>
    </source>
</evidence>
<dbReference type="GO" id="GO:0005975">
    <property type="term" value="P:carbohydrate metabolic process"/>
    <property type="evidence" value="ECO:0007669"/>
    <property type="project" value="InterPro"/>
</dbReference>
<dbReference type="EMBL" id="FNON01000008">
    <property type="protein sequence ID" value="SDY97766.1"/>
    <property type="molecule type" value="Genomic_DNA"/>
</dbReference>